<evidence type="ECO:0000313" key="2">
    <source>
        <dbReference type="Proteomes" id="UP001341840"/>
    </source>
</evidence>
<protein>
    <submittedName>
        <fullName evidence="1">Uncharacterized protein</fullName>
    </submittedName>
</protein>
<sequence length="114" mass="12398">MHDFIVPDLISSKIIGRKLVFIVDPRPIGYESNISVHIVRAISDDPSIIKIFQDASNINEEKGTNEPEASNALFKCSSSGSPCPEAVTIGEELEARFGKPKIDEPPAKMDETSG</sequence>
<comment type="caution">
    <text evidence="1">The sequence shown here is derived from an EMBL/GenBank/DDBJ whole genome shotgun (WGS) entry which is preliminary data.</text>
</comment>
<dbReference type="EMBL" id="JASCZI010212421">
    <property type="protein sequence ID" value="MED6199407.1"/>
    <property type="molecule type" value="Genomic_DNA"/>
</dbReference>
<gene>
    <name evidence="1" type="ORF">PIB30_075702</name>
</gene>
<proteinExistence type="predicted"/>
<evidence type="ECO:0000313" key="1">
    <source>
        <dbReference type="EMBL" id="MED6199407.1"/>
    </source>
</evidence>
<reference evidence="1 2" key="1">
    <citation type="journal article" date="2023" name="Plants (Basel)">
        <title>Bridging the Gap: Combining Genomics and Transcriptomics Approaches to Understand Stylosanthes scabra, an Orphan Legume from the Brazilian Caatinga.</title>
        <authorList>
            <person name="Ferreira-Neto J.R.C."/>
            <person name="da Silva M.D."/>
            <person name="Binneck E."/>
            <person name="de Melo N.F."/>
            <person name="da Silva R.H."/>
            <person name="de Melo A.L.T.M."/>
            <person name="Pandolfi V."/>
            <person name="Bustamante F.O."/>
            <person name="Brasileiro-Vidal A.C."/>
            <person name="Benko-Iseppon A.M."/>
        </authorList>
    </citation>
    <scope>NUCLEOTIDE SEQUENCE [LARGE SCALE GENOMIC DNA]</scope>
    <source>
        <tissue evidence="1">Leaves</tissue>
    </source>
</reference>
<dbReference type="Proteomes" id="UP001341840">
    <property type="component" value="Unassembled WGS sequence"/>
</dbReference>
<accession>A0ABU6XP10</accession>
<organism evidence="1 2">
    <name type="scientific">Stylosanthes scabra</name>
    <dbReference type="NCBI Taxonomy" id="79078"/>
    <lineage>
        <taxon>Eukaryota</taxon>
        <taxon>Viridiplantae</taxon>
        <taxon>Streptophyta</taxon>
        <taxon>Embryophyta</taxon>
        <taxon>Tracheophyta</taxon>
        <taxon>Spermatophyta</taxon>
        <taxon>Magnoliopsida</taxon>
        <taxon>eudicotyledons</taxon>
        <taxon>Gunneridae</taxon>
        <taxon>Pentapetalae</taxon>
        <taxon>rosids</taxon>
        <taxon>fabids</taxon>
        <taxon>Fabales</taxon>
        <taxon>Fabaceae</taxon>
        <taxon>Papilionoideae</taxon>
        <taxon>50 kb inversion clade</taxon>
        <taxon>dalbergioids sensu lato</taxon>
        <taxon>Dalbergieae</taxon>
        <taxon>Pterocarpus clade</taxon>
        <taxon>Stylosanthes</taxon>
    </lineage>
</organism>
<name>A0ABU6XP10_9FABA</name>
<keyword evidence="2" id="KW-1185">Reference proteome</keyword>